<feature type="chain" id="PRO_5044837785" description="Ig-like domain-containing protein" evidence="11">
    <location>
        <begin position="28"/>
        <end position="177"/>
    </location>
</feature>
<keyword evidence="14" id="KW-1185">Reference proteome</keyword>
<dbReference type="EMBL" id="JBIYXZ010002080">
    <property type="protein sequence ID" value="KAL3050970.1"/>
    <property type="molecule type" value="Genomic_DNA"/>
</dbReference>
<keyword evidence="4 11" id="KW-0732">Signal</keyword>
<evidence type="ECO:0000256" key="10">
    <source>
        <dbReference type="ARBA" id="ARBA00023319"/>
    </source>
</evidence>
<keyword evidence="5" id="KW-1133">Transmembrane helix</keyword>
<dbReference type="InterPro" id="IPR051713">
    <property type="entry name" value="T-cell_Activation_Regulation"/>
</dbReference>
<dbReference type="AlphaFoldDB" id="A0ABD2GAG0"/>
<dbReference type="InterPro" id="IPR036179">
    <property type="entry name" value="Ig-like_dom_sf"/>
</dbReference>
<evidence type="ECO:0000256" key="9">
    <source>
        <dbReference type="ARBA" id="ARBA00023180"/>
    </source>
</evidence>
<feature type="signal peptide" evidence="11">
    <location>
        <begin position="1"/>
        <end position="27"/>
    </location>
</feature>
<keyword evidence="7" id="KW-1015">Disulfide bond</keyword>
<protein>
    <recommendedName>
        <fullName evidence="12">Ig-like domain-containing protein</fullName>
    </recommendedName>
</protein>
<dbReference type="GO" id="GO:0005886">
    <property type="term" value="C:plasma membrane"/>
    <property type="evidence" value="ECO:0007669"/>
    <property type="project" value="UniProtKB-SubCell"/>
</dbReference>
<proteinExistence type="predicted"/>
<evidence type="ECO:0000256" key="3">
    <source>
        <dbReference type="ARBA" id="ARBA00022692"/>
    </source>
</evidence>
<comment type="subcellular location">
    <subcellularLocation>
        <location evidence="1">Cell membrane</location>
        <topology evidence="1">Single-pass type I membrane protein</topology>
    </subcellularLocation>
</comment>
<evidence type="ECO:0000256" key="2">
    <source>
        <dbReference type="ARBA" id="ARBA00022475"/>
    </source>
</evidence>
<evidence type="ECO:0000256" key="7">
    <source>
        <dbReference type="ARBA" id="ARBA00023157"/>
    </source>
</evidence>
<reference evidence="13 14" key="1">
    <citation type="journal article" date="2022" name="G3 (Bethesda)">
        <title>Evaluating Illumina-, Nanopore-, and PacBio-based genome assembly strategies with the bald notothen, Trematomus borchgrevinki.</title>
        <authorList>
            <person name="Rayamajhi N."/>
            <person name="Cheng C.C."/>
            <person name="Catchen J.M."/>
        </authorList>
    </citation>
    <scope>NUCLEOTIDE SEQUENCE [LARGE SCALE GENOMIC DNA]</scope>
    <source>
        <strain evidence="13">AGRC-2024</strain>
    </source>
</reference>
<evidence type="ECO:0000313" key="14">
    <source>
        <dbReference type="Proteomes" id="UP001619887"/>
    </source>
</evidence>
<comment type="caution">
    <text evidence="13">The sequence shown here is derived from an EMBL/GenBank/DDBJ whole genome shotgun (WGS) entry which is preliminary data.</text>
</comment>
<keyword evidence="10" id="KW-0393">Immunoglobulin domain</keyword>
<evidence type="ECO:0000256" key="11">
    <source>
        <dbReference type="SAM" id="SignalP"/>
    </source>
</evidence>
<gene>
    <name evidence="13" type="ORF">OYC64_001281</name>
</gene>
<evidence type="ECO:0000256" key="8">
    <source>
        <dbReference type="ARBA" id="ARBA00023170"/>
    </source>
</evidence>
<dbReference type="PROSITE" id="PS50835">
    <property type="entry name" value="IG_LIKE"/>
    <property type="match status" value="1"/>
</dbReference>
<evidence type="ECO:0000259" key="12">
    <source>
        <dbReference type="PROSITE" id="PS50835"/>
    </source>
</evidence>
<dbReference type="InterPro" id="IPR013783">
    <property type="entry name" value="Ig-like_fold"/>
</dbReference>
<name>A0ABD2GAG0_PAGBO</name>
<dbReference type="SUPFAM" id="SSF48726">
    <property type="entry name" value="Immunoglobulin"/>
    <property type="match status" value="1"/>
</dbReference>
<keyword evidence="2" id="KW-1003">Cell membrane</keyword>
<evidence type="ECO:0000256" key="6">
    <source>
        <dbReference type="ARBA" id="ARBA00023136"/>
    </source>
</evidence>
<accession>A0ABD2GAG0</accession>
<dbReference type="Pfam" id="PF07686">
    <property type="entry name" value="V-set"/>
    <property type="match status" value="1"/>
</dbReference>
<dbReference type="PANTHER" id="PTHR25466">
    <property type="entry name" value="T-LYMPHOCYTE ACTIVATION ANTIGEN"/>
    <property type="match status" value="1"/>
</dbReference>
<dbReference type="SMART" id="SM00409">
    <property type="entry name" value="IG"/>
    <property type="match status" value="1"/>
</dbReference>
<dbReference type="Gene3D" id="2.60.40.10">
    <property type="entry name" value="Immunoglobulins"/>
    <property type="match status" value="1"/>
</dbReference>
<evidence type="ECO:0000313" key="13">
    <source>
        <dbReference type="EMBL" id="KAL3050970.1"/>
    </source>
</evidence>
<dbReference type="InterPro" id="IPR007110">
    <property type="entry name" value="Ig-like_dom"/>
</dbReference>
<dbReference type="Proteomes" id="UP001619887">
    <property type="component" value="Unassembled WGS sequence"/>
</dbReference>
<sequence length="177" mass="19791">MTQFWKGGLIVFFGLMLFVLMTSKAGTKPGGVSKTQDAGKGKDVTLDCQVESDLIVFIKSVEWRFNDKVNVLVYKSKGFSHADQDEKFRGRAYGGKSWNFNKGNLPLKIKVLQESDAGIYSCSVSTGEDPKKIISIKLNVEAVNKDQQAQDQTTKNQSSGPVILILCLLWVWQHLHY</sequence>
<keyword evidence="9" id="KW-0325">Glycoprotein</keyword>
<keyword evidence="8" id="KW-0675">Receptor</keyword>
<evidence type="ECO:0000256" key="1">
    <source>
        <dbReference type="ARBA" id="ARBA00004251"/>
    </source>
</evidence>
<dbReference type="PANTHER" id="PTHR25466:SF14">
    <property type="entry name" value="BUTYROPHILIN SUBFAMILY 2 MEMBER A2-LIKE-RELATED"/>
    <property type="match status" value="1"/>
</dbReference>
<dbReference type="InterPro" id="IPR003599">
    <property type="entry name" value="Ig_sub"/>
</dbReference>
<evidence type="ECO:0000256" key="4">
    <source>
        <dbReference type="ARBA" id="ARBA00022729"/>
    </source>
</evidence>
<feature type="domain" description="Ig-like" evidence="12">
    <location>
        <begin position="29"/>
        <end position="135"/>
    </location>
</feature>
<keyword evidence="6" id="KW-0472">Membrane</keyword>
<keyword evidence="3" id="KW-0812">Transmembrane</keyword>
<reference evidence="13 14" key="2">
    <citation type="journal article" date="2024" name="G3 (Bethesda)">
        <title>The genome of the cryopelagic Antarctic bald notothen, Trematomus borchgrevinki.</title>
        <authorList>
            <person name="Rayamajhi N."/>
            <person name="Rivera-Colon A.G."/>
            <person name="Minhas B.F."/>
            <person name="Cheng C.C."/>
            <person name="Catchen J.M."/>
        </authorList>
    </citation>
    <scope>NUCLEOTIDE SEQUENCE [LARGE SCALE GENOMIC DNA]</scope>
    <source>
        <strain evidence="13">AGRC-2024</strain>
    </source>
</reference>
<organism evidence="13 14">
    <name type="scientific">Pagothenia borchgrevinki</name>
    <name type="common">Bald rockcod</name>
    <name type="synonym">Trematomus borchgrevinki</name>
    <dbReference type="NCBI Taxonomy" id="8213"/>
    <lineage>
        <taxon>Eukaryota</taxon>
        <taxon>Metazoa</taxon>
        <taxon>Chordata</taxon>
        <taxon>Craniata</taxon>
        <taxon>Vertebrata</taxon>
        <taxon>Euteleostomi</taxon>
        <taxon>Actinopterygii</taxon>
        <taxon>Neopterygii</taxon>
        <taxon>Teleostei</taxon>
        <taxon>Neoteleostei</taxon>
        <taxon>Acanthomorphata</taxon>
        <taxon>Eupercaria</taxon>
        <taxon>Perciformes</taxon>
        <taxon>Notothenioidei</taxon>
        <taxon>Nototheniidae</taxon>
        <taxon>Pagothenia</taxon>
    </lineage>
</organism>
<dbReference type="InterPro" id="IPR013106">
    <property type="entry name" value="Ig_V-set"/>
</dbReference>
<evidence type="ECO:0000256" key="5">
    <source>
        <dbReference type="ARBA" id="ARBA00022989"/>
    </source>
</evidence>